<dbReference type="PANTHER" id="PTHR42860">
    <property type="entry name" value="VITAMIN B12-BINDING PROTEIN"/>
    <property type="match status" value="1"/>
</dbReference>
<dbReference type="CDD" id="cd01144">
    <property type="entry name" value="BtuF"/>
    <property type="match status" value="1"/>
</dbReference>
<dbReference type="PROSITE" id="PS50983">
    <property type="entry name" value="FE_B12_PBP"/>
    <property type="match status" value="1"/>
</dbReference>
<dbReference type="AlphaFoldDB" id="A0A381WTL1"/>
<organism evidence="2">
    <name type="scientific">marine metagenome</name>
    <dbReference type="NCBI Taxonomy" id="408172"/>
    <lineage>
        <taxon>unclassified sequences</taxon>
        <taxon>metagenomes</taxon>
        <taxon>ecological metagenomes</taxon>
    </lineage>
</organism>
<dbReference type="SUPFAM" id="SSF53807">
    <property type="entry name" value="Helical backbone' metal receptor"/>
    <property type="match status" value="1"/>
</dbReference>
<feature type="non-terminal residue" evidence="2">
    <location>
        <position position="270"/>
    </location>
</feature>
<proteinExistence type="predicted"/>
<dbReference type="Gene3D" id="3.40.50.1980">
    <property type="entry name" value="Nitrogenase molybdenum iron protein domain"/>
    <property type="match status" value="2"/>
</dbReference>
<protein>
    <recommendedName>
        <fullName evidence="1">Fe/B12 periplasmic-binding domain-containing protein</fullName>
    </recommendedName>
</protein>
<dbReference type="Pfam" id="PF01497">
    <property type="entry name" value="Peripla_BP_2"/>
    <property type="match status" value="1"/>
</dbReference>
<evidence type="ECO:0000259" key="1">
    <source>
        <dbReference type="PROSITE" id="PS50983"/>
    </source>
</evidence>
<dbReference type="PANTHER" id="PTHR42860:SF1">
    <property type="entry name" value="VITAMIN B12-BINDING PROTEIN"/>
    <property type="match status" value="1"/>
</dbReference>
<gene>
    <name evidence="2" type="ORF">METZ01_LOCUS108546</name>
</gene>
<dbReference type="EMBL" id="UINC01012803">
    <property type="protein sequence ID" value="SVA55692.1"/>
    <property type="molecule type" value="Genomic_DNA"/>
</dbReference>
<sequence length="270" mass="29310">MRICSLLPSTTEIVCSLGLRDSLVGITHECDYPPGISNVPVVTESIIDHTNSTSIEIDRHISAAVHSGSGIYSIKDVVLNASKPDLILTQELCEVCAVSYSMVESSVKELKGKQTVLSFEPTNLEGIFESIERIGHFTNVDDISKPLVKDLRSRVSHVAKRAAVANEKPHVLGLEWLDPPFIGGHWVPEMIGSAGGKDVIGLSEKPSRQISWQEASASNPEIVVLMVCGFDLSKTVAEFRSAKIGSFWDNFKGSIFAVDGSSFFSRPGPR</sequence>
<feature type="domain" description="Fe/B12 periplasmic-binding" evidence="1">
    <location>
        <begin position="2"/>
        <end position="270"/>
    </location>
</feature>
<accession>A0A381WTL1</accession>
<dbReference type="InterPro" id="IPR002491">
    <property type="entry name" value="ABC_transptr_periplasmic_BD"/>
</dbReference>
<name>A0A381WTL1_9ZZZZ</name>
<evidence type="ECO:0000313" key="2">
    <source>
        <dbReference type="EMBL" id="SVA55692.1"/>
    </source>
</evidence>
<dbReference type="InterPro" id="IPR051030">
    <property type="entry name" value="Vitamin_B12-ABC_binding"/>
</dbReference>
<reference evidence="2" key="1">
    <citation type="submission" date="2018-05" db="EMBL/GenBank/DDBJ databases">
        <authorList>
            <person name="Lanie J.A."/>
            <person name="Ng W.-L."/>
            <person name="Kazmierczak K.M."/>
            <person name="Andrzejewski T.M."/>
            <person name="Davidsen T.M."/>
            <person name="Wayne K.J."/>
            <person name="Tettelin H."/>
            <person name="Glass J.I."/>
            <person name="Rusch D."/>
            <person name="Podicherti R."/>
            <person name="Tsui H.-C.T."/>
            <person name="Winkler M.E."/>
        </authorList>
    </citation>
    <scope>NUCLEOTIDE SEQUENCE</scope>
</reference>